<dbReference type="EMBL" id="BJXB01000007">
    <property type="protein sequence ID" value="GEM46215.1"/>
    <property type="molecule type" value="Genomic_DNA"/>
</dbReference>
<dbReference type="Pfam" id="PF03713">
    <property type="entry name" value="DUF305"/>
    <property type="match status" value="1"/>
</dbReference>
<evidence type="ECO:0000256" key="1">
    <source>
        <dbReference type="SAM" id="SignalP"/>
    </source>
</evidence>
<dbReference type="Gene3D" id="1.20.1260.10">
    <property type="match status" value="2"/>
</dbReference>
<dbReference type="InterPro" id="IPR012347">
    <property type="entry name" value="Ferritin-like"/>
</dbReference>
<sequence length="181" mass="19907">MKRFLIVLALALGGAMAQMDHSNMNMGTMKMGGLEKRSGKAFDRAFVSMMIPHHQEAISMAKAVLPKSKDAQVKKWAEAIVEDQQKEILEMQALLKTLGGPDSKMQQMMKKSMSGMGGMVKSAKDPDRAFVEGMIPHHASAILMANIALEVSDNETVLKLARDIVVAQAGEIYSFKIWLKN</sequence>
<name>A0A511N024_DEIC1</name>
<dbReference type="InterPro" id="IPR005183">
    <property type="entry name" value="DUF305_CopM-like"/>
</dbReference>
<keyword evidence="4" id="KW-1185">Reference proteome</keyword>
<comment type="caution">
    <text evidence="3">The sequence shown here is derived from an EMBL/GenBank/DDBJ whole genome shotgun (WGS) entry which is preliminary data.</text>
</comment>
<feature type="domain" description="DUF305" evidence="2">
    <location>
        <begin position="49"/>
        <end position="179"/>
    </location>
</feature>
<keyword evidence="1" id="KW-0732">Signal</keyword>
<proteinExistence type="predicted"/>
<dbReference type="AlphaFoldDB" id="A0A511N024"/>
<protein>
    <recommendedName>
        <fullName evidence="2">DUF305 domain-containing protein</fullName>
    </recommendedName>
</protein>
<evidence type="ECO:0000313" key="3">
    <source>
        <dbReference type="EMBL" id="GEM46215.1"/>
    </source>
</evidence>
<dbReference type="Proteomes" id="UP000321306">
    <property type="component" value="Unassembled WGS sequence"/>
</dbReference>
<dbReference type="PANTHER" id="PTHR36933">
    <property type="entry name" value="SLL0788 PROTEIN"/>
    <property type="match status" value="1"/>
</dbReference>
<accession>A0A511N024</accession>
<dbReference type="PANTHER" id="PTHR36933:SF1">
    <property type="entry name" value="SLL0788 PROTEIN"/>
    <property type="match status" value="1"/>
</dbReference>
<evidence type="ECO:0000259" key="2">
    <source>
        <dbReference type="Pfam" id="PF03713"/>
    </source>
</evidence>
<reference evidence="3 4" key="1">
    <citation type="submission" date="2019-07" db="EMBL/GenBank/DDBJ databases">
        <title>Whole genome shotgun sequence of Deinococcus cellulosilyticus NBRC 106333.</title>
        <authorList>
            <person name="Hosoyama A."/>
            <person name="Uohara A."/>
            <person name="Ohji S."/>
            <person name="Ichikawa N."/>
        </authorList>
    </citation>
    <scope>NUCLEOTIDE SEQUENCE [LARGE SCALE GENOMIC DNA]</scope>
    <source>
        <strain evidence="3 4">NBRC 106333</strain>
    </source>
</reference>
<feature type="signal peptide" evidence="1">
    <location>
        <begin position="1"/>
        <end position="17"/>
    </location>
</feature>
<evidence type="ECO:0000313" key="4">
    <source>
        <dbReference type="Proteomes" id="UP000321306"/>
    </source>
</evidence>
<dbReference type="OrthoDB" id="8603558at2"/>
<organism evidence="3 4">
    <name type="scientific">Deinococcus cellulosilyticus (strain DSM 18568 / NBRC 106333 / KACC 11606 / 5516J-15)</name>
    <dbReference type="NCBI Taxonomy" id="1223518"/>
    <lineage>
        <taxon>Bacteria</taxon>
        <taxon>Thermotogati</taxon>
        <taxon>Deinococcota</taxon>
        <taxon>Deinococci</taxon>
        <taxon>Deinococcales</taxon>
        <taxon>Deinococcaceae</taxon>
        <taxon>Deinococcus</taxon>
    </lineage>
</organism>
<feature type="chain" id="PRO_5022055226" description="DUF305 domain-containing protein" evidence="1">
    <location>
        <begin position="18"/>
        <end position="181"/>
    </location>
</feature>
<gene>
    <name evidence="3" type="ORF">DC3_18500</name>
</gene>
<dbReference type="RefSeq" id="WP_146884040.1">
    <property type="nucleotide sequence ID" value="NZ_BJXB01000007.1"/>
</dbReference>